<keyword evidence="3" id="KW-1185">Reference proteome</keyword>
<feature type="compositionally biased region" description="Low complexity" evidence="1">
    <location>
        <begin position="213"/>
        <end position="229"/>
    </location>
</feature>
<protein>
    <submittedName>
        <fullName evidence="2">Uncharacterized protein</fullName>
    </submittedName>
</protein>
<feature type="compositionally biased region" description="Basic residues" evidence="1">
    <location>
        <begin position="154"/>
        <end position="166"/>
    </location>
</feature>
<feature type="compositionally biased region" description="Basic and acidic residues" evidence="1">
    <location>
        <begin position="57"/>
        <end position="74"/>
    </location>
</feature>
<dbReference type="OrthoDB" id="2449911at2759"/>
<feature type="compositionally biased region" description="Low complexity" evidence="1">
    <location>
        <begin position="144"/>
        <end position="153"/>
    </location>
</feature>
<evidence type="ECO:0000313" key="3">
    <source>
        <dbReference type="Proteomes" id="UP000646827"/>
    </source>
</evidence>
<organism evidence="2 3">
    <name type="scientific">Circinella minor</name>
    <dbReference type="NCBI Taxonomy" id="1195481"/>
    <lineage>
        <taxon>Eukaryota</taxon>
        <taxon>Fungi</taxon>
        <taxon>Fungi incertae sedis</taxon>
        <taxon>Mucoromycota</taxon>
        <taxon>Mucoromycotina</taxon>
        <taxon>Mucoromycetes</taxon>
        <taxon>Mucorales</taxon>
        <taxon>Lichtheimiaceae</taxon>
        <taxon>Circinella</taxon>
    </lineage>
</organism>
<dbReference type="Proteomes" id="UP000646827">
    <property type="component" value="Unassembled WGS sequence"/>
</dbReference>
<feature type="region of interest" description="Disordered" evidence="1">
    <location>
        <begin position="207"/>
        <end position="229"/>
    </location>
</feature>
<feature type="compositionally biased region" description="Basic and acidic residues" evidence="1">
    <location>
        <begin position="126"/>
        <end position="136"/>
    </location>
</feature>
<dbReference type="AlphaFoldDB" id="A0A8H7RUI9"/>
<reference evidence="2 3" key="1">
    <citation type="submission" date="2020-12" db="EMBL/GenBank/DDBJ databases">
        <title>Metabolic potential, ecology and presence of endohyphal bacteria is reflected in genomic diversity of Mucoromycotina.</title>
        <authorList>
            <person name="Muszewska A."/>
            <person name="Okrasinska A."/>
            <person name="Steczkiewicz K."/>
            <person name="Drgas O."/>
            <person name="Orlowska M."/>
            <person name="Perlinska-Lenart U."/>
            <person name="Aleksandrzak-Piekarczyk T."/>
            <person name="Szatraj K."/>
            <person name="Zielenkiewicz U."/>
            <person name="Pilsyk S."/>
            <person name="Malc E."/>
            <person name="Mieczkowski P."/>
            <person name="Kruszewska J.S."/>
            <person name="Biernat P."/>
            <person name="Pawlowska J."/>
        </authorList>
    </citation>
    <scope>NUCLEOTIDE SEQUENCE [LARGE SCALE GENOMIC DNA]</scope>
    <source>
        <strain evidence="2 3">CBS 142.35</strain>
    </source>
</reference>
<feature type="compositionally biased region" description="Basic residues" evidence="1">
    <location>
        <begin position="75"/>
        <end position="94"/>
    </location>
</feature>
<evidence type="ECO:0000313" key="2">
    <source>
        <dbReference type="EMBL" id="KAG2217517.1"/>
    </source>
</evidence>
<dbReference type="EMBL" id="JAEPRB010000293">
    <property type="protein sequence ID" value="KAG2217517.1"/>
    <property type="molecule type" value="Genomic_DNA"/>
</dbReference>
<sequence>MLLIYNYVDGSGPTFSERRCVNASIITTDNYKAPAASVITPQWPTAEPTAVIVAQKTKKEGGIESDPTKTERHKPLSKVKIARAKSKKAKRIIKSKQQEQQQVIHDDPEQIEKKMNGEKEEIEEDGDRKVVHRVAELEQDQLARRASISSSSSKKQRSRSKVRHSRSSSDEKKERHRSVSPATESFRRKIESMRCEAGTKWLRVLQEMDLGKTKNNNTTATTTVDSNNP</sequence>
<comment type="caution">
    <text evidence="2">The sequence shown here is derived from an EMBL/GenBank/DDBJ whole genome shotgun (WGS) entry which is preliminary data.</text>
</comment>
<feature type="compositionally biased region" description="Basic and acidic residues" evidence="1">
    <location>
        <begin position="104"/>
        <end position="119"/>
    </location>
</feature>
<evidence type="ECO:0000256" key="1">
    <source>
        <dbReference type="SAM" id="MobiDB-lite"/>
    </source>
</evidence>
<feature type="region of interest" description="Disordered" evidence="1">
    <location>
        <begin position="56"/>
        <end position="192"/>
    </location>
</feature>
<proteinExistence type="predicted"/>
<gene>
    <name evidence="2" type="ORF">INT45_001804</name>
</gene>
<name>A0A8H7RUI9_9FUNG</name>
<accession>A0A8H7RUI9</accession>